<dbReference type="Pfam" id="PF08240">
    <property type="entry name" value="ADH_N"/>
    <property type="match status" value="1"/>
</dbReference>
<dbReference type="SUPFAM" id="SSF51735">
    <property type="entry name" value="NAD(P)-binding Rossmann-fold domains"/>
    <property type="match status" value="1"/>
</dbReference>
<dbReference type="InterPro" id="IPR036291">
    <property type="entry name" value="NAD(P)-bd_dom_sf"/>
</dbReference>
<dbReference type="PANTHER" id="PTHR48106">
    <property type="entry name" value="QUINONE OXIDOREDUCTASE PIG3-RELATED"/>
    <property type="match status" value="1"/>
</dbReference>
<keyword evidence="6" id="KW-1185">Reference proteome</keyword>
<reference evidence="5 6" key="1">
    <citation type="journal article" date="2015" name="Genome Announc.">
        <title>Expanding the biotechnology potential of lactobacilli through comparative genomics of 213 strains and associated genera.</title>
        <authorList>
            <person name="Sun Z."/>
            <person name="Harris H.M."/>
            <person name="McCann A."/>
            <person name="Guo C."/>
            <person name="Argimon S."/>
            <person name="Zhang W."/>
            <person name="Yang X."/>
            <person name="Jeffery I.B."/>
            <person name="Cooney J.C."/>
            <person name="Kagawa T.F."/>
            <person name="Liu W."/>
            <person name="Song Y."/>
            <person name="Salvetti E."/>
            <person name="Wrobel A."/>
            <person name="Rasinkangas P."/>
            <person name="Parkhill J."/>
            <person name="Rea M.C."/>
            <person name="O'Sullivan O."/>
            <person name="Ritari J."/>
            <person name="Douillard F.P."/>
            <person name="Paul Ross R."/>
            <person name="Yang R."/>
            <person name="Briner A.E."/>
            <person name="Felis G.E."/>
            <person name="de Vos W.M."/>
            <person name="Barrangou R."/>
            <person name="Klaenhammer T.R."/>
            <person name="Caufield P.W."/>
            <person name="Cui Y."/>
            <person name="Zhang H."/>
            <person name="O'Toole P.W."/>
        </authorList>
    </citation>
    <scope>NUCLEOTIDE SEQUENCE [LARGE SCALE GENOMIC DNA]</scope>
    <source>
        <strain evidence="5 6">DSM 20335</strain>
    </source>
</reference>
<evidence type="ECO:0000259" key="3">
    <source>
        <dbReference type="Pfam" id="PF00107"/>
    </source>
</evidence>
<sequence>MQKKALVISLKDTNPVPEMTSIKIPDLKPDYVRVQVAYSDINYKDALTLKKNSGVIREFPRVPGVDFSGWVIASNNPRFQIGQEVVATGWDIGVGLDGGYQESVDVPGYFLQHLSDKRSLKEAMMVGTAGVTAAMGITKVLPSQIMTNKDVPLLITGVTGGVGGWQLAILAQLGYQNITVVTRQKELSEKLISMGASQVITPDEAGLDPIKPLAKQKYGVVFDNIGGSLLSQLIPQVFQNGHLVVSGNAGGIQLQTTVLPFILRGVTLYGIDSVHCPVEDREEIWQLFDNHFWPSAAKLPLMTEVDFTDLIPTMQQYLTTPHLGRTLVKLRTRRPKFRNDD</sequence>
<dbReference type="GO" id="GO:0070402">
    <property type="term" value="F:NADPH binding"/>
    <property type="evidence" value="ECO:0007669"/>
    <property type="project" value="TreeGrafter"/>
</dbReference>
<gene>
    <name evidence="5" type="ORF">FC84_GL001714</name>
</gene>
<accession>A0A0R2BJ20</accession>
<evidence type="ECO:0000313" key="6">
    <source>
        <dbReference type="Proteomes" id="UP000051813"/>
    </source>
</evidence>
<feature type="domain" description="Alcohol dehydrogenase-like C-terminal" evidence="3">
    <location>
        <begin position="161"/>
        <end position="288"/>
    </location>
</feature>
<dbReference type="Gene3D" id="3.40.50.720">
    <property type="entry name" value="NAD(P)-binding Rossmann-like Domain"/>
    <property type="match status" value="1"/>
</dbReference>
<dbReference type="NCBIfam" id="TIGR02823">
    <property type="entry name" value="oxido_YhdH"/>
    <property type="match status" value="1"/>
</dbReference>
<evidence type="ECO:0000313" key="5">
    <source>
        <dbReference type="EMBL" id="KRM79533.1"/>
    </source>
</evidence>
<proteinExistence type="predicted"/>
<name>A0A0R2BJ20_9LACO</name>
<dbReference type="Proteomes" id="UP000051813">
    <property type="component" value="Unassembled WGS sequence"/>
</dbReference>
<dbReference type="InterPro" id="IPR014188">
    <property type="entry name" value="Acrylyl-CoA_reductase_AcuI"/>
</dbReference>
<dbReference type="STRING" id="1423738.FC84_GL001714"/>
<dbReference type="Pfam" id="PF00107">
    <property type="entry name" value="ADH_zinc_N"/>
    <property type="match status" value="1"/>
</dbReference>
<dbReference type="EMBL" id="AYYK01000004">
    <property type="protein sequence ID" value="KRM79533.1"/>
    <property type="molecule type" value="Genomic_DNA"/>
</dbReference>
<dbReference type="RefSeq" id="WP_057755981.1">
    <property type="nucleotide sequence ID" value="NZ_AYYK01000004.1"/>
</dbReference>
<organism evidence="5 6">
    <name type="scientific">Lapidilactobacillus dextrinicus DSM 20335</name>
    <dbReference type="NCBI Taxonomy" id="1423738"/>
    <lineage>
        <taxon>Bacteria</taxon>
        <taxon>Bacillati</taxon>
        <taxon>Bacillota</taxon>
        <taxon>Bacilli</taxon>
        <taxon>Lactobacillales</taxon>
        <taxon>Lactobacillaceae</taxon>
        <taxon>Lapidilactobacillus</taxon>
    </lineage>
</organism>
<protein>
    <submittedName>
        <fullName evidence="5">Zinc-containing alcohol dehydrogenase (Oxidoreductase)</fullName>
    </submittedName>
</protein>
<dbReference type="SUPFAM" id="SSF50129">
    <property type="entry name" value="GroES-like"/>
    <property type="match status" value="1"/>
</dbReference>
<keyword evidence="2" id="KW-0560">Oxidoreductase</keyword>
<dbReference type="AlphaFoldDB" id="A0A0R2BJ20"/>
<evidence type="ECO:0000256" key="1">
    <source>
        <dbReference type="ARBA" id="ARBA00022857"/>
    </source>
</evidence>
<evidence type="ECO:0000256" key="2">
    <source>
        <dbReference type="ARBA" id="ARBA00023002"/>
    </source>
</evidence>
<comment type="caution">
    <text evidence="5">The sequence shown here is derived from an EMBL/GenBank/DDBJ whole genome shotgun (WGS) entry which is preliminary data.</text>
</comment>
<dbReference type="GO" id="GO:0016651">
    <property type="term" value="F:oxidoreductase activity, acting on NAD(P)H"/>
    <property type="evidence" value="ECO:0007669"/>
    <property type="project" value="TreeGrafter"/>
</dbReference>
<dbReference type="InterPro" id="IPR013149">
    <property type="entry name" value="ADH-like_C"/>
</dbReference>
<dbReference type="InterPro" id="IPR011032">
    <property type="entry name" value="GroES-like_sf"/>
</dbReference>
<keyword evidence="1" id="KW-0521">NADP</keyword>
<dbReference type="InterPro" id="IPR013154">
    <property type="entry name" value="ADH-like_N"/>
</dbReference>
<evidence type="ECO:0000259" key="4">
    <source>
        <dbReference type="Pfam" id="PF08240"/>
    </source>
</evidence>
<dbReference type="Gene3D" id="3.90.180.10">
    <property type="entry name" value="Medium-chain alcohol dehydrogenases, catalytic domain"/>
    <property type="match status" value="1"/>
</dbReference>
<dbReference type="PANTHER" id="PTHR48106:SF18">
    <property type="entry name" value="QUINONE OXIDOREDUCTASE PIG3"/>
    <property type="match status" value="1"/>
</dbReference>
<dbReference type="PATRIC" id="fig|1423738.3.peg.1742"/>
<feature type="domain" description="Alcohol dehydrogenase-like N-terminal" evidence="4">
    <location>
        <begin position="29"/>
        <end position="111"/>
    </location>
</feature>